<comment type="subcellular location">
    <subcellularLocation>
        <location evidence="4">Cytoplasm</location>
    </subcellularLocation>
</comment>
<proteinExistence type="inferred from homology"/>
<sequence>MKVLPRIAPISAPAGTPGVAATAAKHWAAAIELDFEHRRDRTALVRSSHVGPLRVQRPFYPEGGCCHLYLLHPPGGMVPGDELSVALSLASGSHLLMTTPSAGKVYRSDAHATRQRQGVMAKVAAGAMLEWLPQETIVFEGAQGILHNRFELSGDARLCAWDIVVLGRRASGEAFRHGRCEQLFEVYREGRPLLHERTNYIGGSAMLTAPWGMASASVSGSMVVTLSTNRDQLDSLRESLAALALAGEWGLSQKGELLLVRYLGDSAEKARWGFEHIWARVRPMMGQAVVSRPRIWNT</sequence>
<evidence type="ECO:0000313" key="6">
    <source>
        <dbReference type="Proteomes" id="UP000765845"/>
    </source>
</evidence>
<dbReference type="Proteomes" id="UP000765845">
    <property type="component" value="Unassembled WGS sequence"/>
</dbReference>
<accession>A0ABX1GGU5</accession>
<comment type="subunit">
    <text evidence="4">UreD, UreF and UreG form a complex that acts as a GTP-hydrolysis-dependent molecular chaperone, activating the urease apoprotein by helping to assemble the nickel containing metallocenter of UreC. The UreE protein probably delivers the nickel.</text>
</comment>
<reference evidence="5 6" key="1">
    <citation type="submission" date="2020-04" db="EMBL/GenBank/DDBJ databases">
        <authorList>
            <person name="Yoon J."/>
        </authorList>
    </citation>
    <scope>NUCLEOTIDE SEQUENCE [LARGE SCALE GENOMIC DNA]</scope>
    <source>
        <strain evidence="5 6">KMU-166</strain>
    </source>
</reference>
<keyword evidence="6" id="KW-1185">Reference proteome</keyword>
<dbReference type="PANTHER" id="PTHR33643:SF1">
    <property type="entry name" value="UREASE ACCESSORY PROTEIN D"/>
    <property type="match status" value="1"/>
</dbReference>
<comment type="caution">
    <text evidence="5">The sequence shown here is derived from an EMBL/GenBank/DDBJ whole genome shotgun (WGS) entry which is preliminary data.</text>
</comment>
<gene>
    <name evidence="4" type="primary">ureD</name>
    <name evidence="5" type="ORF">HCU74_13485</name>
</gene>
<protein>
    <recommendedName>
        <fullName evidence="4">Urease accessory protein UreD</fullName>
    </recommendedName>
</protein>
<organism evidence="5 6">
    <name type="scientific">Spongiibacter thalassae</name>
    <dbReference type="NCBI Taxonomy" id="2721624"/>
    <lineage>
        <taxon>Bacteria</taxon>
        <taxon>Pseudomonadati</taxon>
        <taxon>Pseudomonadota</taxon>
        <taxon>Gammaproteobacteria</taxon>
        <taxon>Cellvibrionales</taxon>
        <taxon>Spongiibacteraceae</taxon>
        <taxon>Spongiibacter</taxon>
    </lineage>
</organism>
<evidence type="ECO:0000256" key="2">
    <source>
        <dbReference type="ARBA" id="ARBA00022988"/>
    </source>
</evidence>
<evidence type="ECO:0000256" key="3">
    <source>
        <dbReference type="ARBA" id="ARBA00023186"/>
    </source>
</evidence>
<evidence type="ECO:0000256" key="1">
    <source>
        <dbReference type="ARBA" id="ARBA00007177"/>
    </source>
</evidence>
<dbReference type="RefSeq" id="WP_168450964.1">
    <property type="nucleotide sequence ID" value="NZ_JAAWWK010000005.1"/>
</dbReference>
<comment type="similarity">
    <text evidence="1 4">Belongs to the UreD family.</text>
</comment>
<dbReference type="PANTHER" id="PTHR33643">
    <property type="entry name" value="UREASE ACCESSORY PROTEIN D"/>
    <property type="match status" value="1"/>
</dbReference>
<comment type="function">
    <text evidence="4">Required for maturation of urease via the functional incorporation of the urease nickel metallocenter.</text>
</comment>
<evidence type="ECO:0000256" key="4">
    <source>
        <dbReference type="HAMAP-Rule" id="MF_01384"/>
    </source>
</evidence>
<dbReference type="InterPro" id="IPR002669">
    <property type="entry name" value="UreD"/>
</dbReference>
<keyword evidence="3 4" id="KW-0143">Chaperone</keyword>
<evidence type="ECO:0000313" key="5">
    <source>
        <dbReference type="EMBL" id="NKI18424.1"/>
    </source>
</evidence>
<dbReference type="HAMAP" id="MF_01384">
    <property type="entry name" value="UreD"/>
    <property type="match status" value="1"/>
</dbReference>
<name>A0ABX1GGU5_9GAMM</name>
<dbReference type="EMBL" id="JAAWWK010000005">
    <property type="protein sequence ID" value="NKI18424.1"/>
    <property type="molecule type" value="Genomic_DNA"/>
</dbReference>
<keyword evidence="4" id="KW-0963">Cytoplasm</keyword>
<keyword evidence="2 4" id="KW-0996">Nickel insertion</keyword>
<dbReference type="Pfam" id="PF01774">
    <property type="entry name" value="UreD"/>
    <property type="match status" value="1"/>
</dbReference>